<organism evidence="2 3">
    <name type="scientific">Ditylenchus destructor</name>
    <dbReference type="NCBI Taxonomy" id="166010"/>
    <lineage>
        <taxon>Eukaryota</taxon>
        <taxon>Metazoa</taxon>
        <taxon>Ecdysozoa</taxon>
        <taxon>Nematoda</taxon>
        <taxon>Chromadorea</taxon>
        <taxon>Rhabditida</taxon>
        <taxon>Tylenchina</taxon>
        <taxon>Tylenchomorpha</taxon>
        <taxon>Sphaerularioidea</taxon>
        <taxon>Anguinidae</taxon>
        <taxon>Anguininae</taxon>
        <taxon>Ditylenchus</taxon>
    </lineage>
</organism>
<evidence type="ECO:0000313" key="3">
    <source>
        <dbReference type="Proteomes" id="UP001201812"/>
    </source>
</evidence>
<protein>
    <submittedName>
        <fullName evidence="2">Uncharacterized protein</fullName>
    </submittedName>
</protein>
<proteinExistence type="predicted"/>
<comment type="caution">
    <text evidence="2">The sequence shown here is derived from an EMBL/GenBank/DDBJ whole genome shotgun (WGS) entry which is preliminary data.</text>
</comment>
<sequence length="267" mass="30863">MLRNTLCLFLVFIFKPDDVINSPAHSADFPSAFDDNASPITVEDETGKTLDEEEKMREAAKVAFRELIKDHVVNELPQRLKHCIFKHKLSDLTAQNTNAALARKLSFFYMEEMNLFVINESLKFLKRLNNWFIKHFGLSEGQLDWSKKFETWENSNNNKIENGISGDYRDLATFPMKMFYKLAEIGPRQAEYSEYMVKNFSENIPPMNINAAENQGEVKFDIINNELFSARQAVTDLLSKAEGTQWIESNTEKKIKAYLEGIMRHGI</sequence>
<feature type="signal peptide" evidence="1">
    <location>
        <begin position="1"/>
        <end position="21"/>
    </location>
</feature>
<name>A0AAD4R5T7_9BILA</name>
<evidence type="ECO:0000313" key="2">
    <source>
        <dbReference type="EMBL" id="KAI1711615.1"/>
    </source>
</evidence>
<gene>
    <name evidence="2" type="ORF">DdX_10077</name>
</gene>
<reference evidence="2" key="1">
    <citation type="submission" date="2022-01" db="EMBL/GenBank/DDBJ databases">
        <title>Genome Sequence Resource for Two Populations of Ditylenchus destructor, the Migratory Endoparasitic Phytonematode.</title>
        <authorList>
            <person name="Zhang H."/>
            <person name="Lin R."/>
            <person name="Xie B."/>
        </authorList>
    </citation>
    <scope>NUCLEOTIDE SEQUENCE</scope>
    <source>
        <strain evidence="2">BazhouSP</strain>
    </source>
</reference>
<keyword evidence="3" id="KW-1185">Reference proteome</keyword>
<dbReference type="Proteomes" id="UP001201812">
    <property type="component" value="Unassembled WGS sequence"/>
</dbReference>
<dbReference type="EMBL" id="JAKKPZ010000021">
    <property type="protein sequence ID" value="KAI1711615.1"/>
    <property type="molecule type" value="Genomic_DNA"/>
</dbReference>
<keyword evidence="1" id="KW-0732">Signal</keyword>
<evidence type="ECO:0000256" key="1">
    <source>
        <dbReference type="SAM" id="SignalP"/>
    </source>
</evidence>
<accession>A0AAD4R5T7</accession>
<feature type="chain" id="PRO_5042176021" evidence="1">
    <location>
        <begin position="22"/>
        <end position="267"/>
    </location>
</feature>
<dbReference type="AlphaFoldDB" id="A0AAD4R5T7"/>